<dbReference type="GO" id="GO:0019028">
    <property type="term" value="C:viral capsid"/>
    <property type="evidence" value="ECO:0007669"/>
    <property type="project" value="UniProtKB-KW"/>
</dbReference>
<comment type="subcellular location">
    <subcellularLocation>
        <location evidence="1">Virion</location>
    </subcellularLocation>
</comment>
<feature type="region of interest" description="Disordered" evidence="4">
    <location>
        <begin position="687"/>
        <end position="737"/>
    </location>
</feature>
<feature type="domain" description="Astrovirus capsid protein inner core" evidence="5">
    <location>
        <begin position="66"/>
        <end position="286"/>
    </location>
</feature>
<evidence type="ECO:0000256" key="4">
    <source>
        <dbReference type="SAM" id="MobiDB-lite"/>
    </source>
</evidence>
<dbReference type="SMR" id="A0A7T1BY57"/>
<name>A0A7T1BY57_9VIRU</name>
<evidence type="ECO:0000256" key="3">
    <source>
        <dbReference type="ARBA" id="ARBA00022844"/>
    </source>
</evidence>
<evidence type="ECO:0000259" key="5">
    <source>
        <dbReference type="Pfam" id="PF03115"/>
    </source>
</evidence>
<feature type="region of interest" description="Disordered" evidence="4">
    <location>
        <begin position="34"/>
        <end position="83"/>
    </location>
</feature>
<dbReference type="EMBL" id="MW082586">
    <property type="protein sequence ID" value="QPM92612.1"/>
    <property type="molecule type" value="Genomic_RNA"/>
</dbReference>
<feature type="compositionally biased region" description="Basic residues" evidence="4">
    <location>
        <begin position="70"/>
        <end position="80"/>
    </location>
</feature>
<reference evidence="6" key="1">
    <citation type="submission" date="2020-10" db="EMBL/GenBank/DDBJ databases">
        <title>Identification and characterization of a novel recombinant porcine astrovirus from pigs in Anhui, China.</title>
        <authorList>
            <person name="Chen X."/>
            <person name="Yang S."/>
            <person name="Zhang W."/>
        </authorList>
    </citation>
    <scope>NUCLEOTIDE SEQUENCE</scope>
    <source>
        <strain evidence="6">Ahast-2</strain>
    </source>
</reference>
<proteinExistence type="predicted"/>
<feature type="compositionally biased region" description="Acidic residues" evidence="4">
    <location>
        <begin position="699"/>
        <end position="727"/>
    </location>
</feature>
<feature type="compositionally biased region" description="Polar residues" evidence="4">
    <location>
        <begin position="46"/>
        <end position="64"/>
    </location>
</feature>
<dbReference type="Gene3D" id="2.60.120.20">
    <property type="match status" value="1"/>
</dbReference>
<organism evidence="6">
    <name type="scientific">Pig astrovirus ahast-2</name>
    <dbReference type="NCBI Taxonomy" id="2794618"/>
    <lineage>
        <taxon>Viruses</taxon>
        <taxon>Riboviria</taxon>
        <taxon>Orthornavirae</taxon>
        <taxon>Pisuviricota</taxon>
        <taxon>Stelpaviricetes</taxon>
        <taxon>Stellavirales</taxon>
        <taxon>Astroviridae</taxon>
    </lineage>
</organism>
<dbReference type="InterPro" id="IPR004337">
    <property type="entry name" value="Astro_capsid_N"/>
</dbReference>
<dbReference type="InterPro" id="IPR029053">
    <property type="entry name" value="Viral_coat"/>
</dbReference>
<protein>
    <submittedName>
        <fullName evidence="6">ORF2</fullName>
    </submittedName>
</protein>
<keyword evidence="2" id="KW-0167">Capsid protein</keyword>
<sequence length="802" mass="87792">MLKSALPRSRMGKPYRDSLMSSWIVFGGEDQRQALMASRQQKRQPPRNTTNIVVRNGSSSNQAGPSRASQARRRRNRRKPQQTVVRVLSNKNQGRRRSPRVQGIGNRMVVQKIVTTLGTVGSNGSGSIETELAVLLNPCTMKDSTGSNTYGPVQIYASTYSLFSIRSLKLHLRPLVGGSAVSGTVVRASWNPTSTPSQMSWSALGARKHSDTTPGREGRFILTAKDLKGPKDGWYKTNPKGEPMLSFAGSLEIHTLGETRSTYQNGKFAGGLFLAELEVVWAFKDYAQQPGLVSLLKGDSTGNTTISTDQDGKLILETPSTSTLARAAQTTTASGIIWMVTDAIVTSAASLFPPPFSWLIKGGWWFLKRIGGAPSRTGRERFMIYASINDARADVPCISSQPNAPSVSVGQLHFQQITPGNTGVGPDIPMVRAIDYPQQVEPTQCYVTNSTMIKLGTTTQVPSACVWYNKNGGQNHQLGVGFLNGNEKVATFNVHEVNVTTDVGAIHLSQFSNQIPIYLFATNQWELGFAVASAYQKINDTNSIWLSSVLFQAVHDRPHNFGSSSWNVTTVSYPTADYKAGVNTPAQAQTAEMHMNFRAGKWYIAQFVVQGVITGQYNVGTSVIASKANARVETGSYTFTPSINNTNMGLLPVYMSGLHLEPFDTNQVTYSEGIHRGATYDLEPNFGCDDAFEFPPPPGEEDLADDEDEFEDPENPEGDDEEDLELGPDDHYSDPPISRLVVRPEAQLMYEELSARFSDRESRLAVNQLYPSEEYSDFTALYHDALADGLSPKAARAYALGL</sequence>
<accession>A0A7T1BY57</accession>
<evidence type="ECO:0000313" key="6">
    <source>
        <dbReference type="EMBL" id="QPM92612.1"/>
    </source>
</evidence>
<evidence type="ECO:0000256" key="1">
    <source>
        <dbReference type="ARBA" id="ARBA00004328"/>
    </source>
</evidence>
<dbReference type="Pfam" id="PF03115">
    <property type="entry name" value="Astro_capsid_N"/>
    <property type="match status" value="1"/>
</dbReference>
<keyword evidence="3" id="KW-0946">Virion</keyword>
<evidence type="ECO:0000256" key="2">
    <source>
        <dbReference type="ARBA" id="ARBA00022561"/>
    </source>
</evidence>